<dbReference type="Proteomes" id="UP000008281">
    <property type="component" value="Unassembled WGS sequence"/>
</dbReference>
<keyword evidence="3" id="KW-1185">Reference proteome</keyword>
<name>E3MPD6_CAERE</name>
<evidence type="ECO:0000313" key="2">
    <source>
        <dbReference type="EMBL" id="EFP06488.1"/>
    </source>
</evidence>
<sequence length="60" mass="6786">MATDVLPTSAFISPQFFLIEGSSKRESHVFFKEAGKVQPRMQSTQQMTKRNGRPDVITLD</sequence>
<feature type="compositionally biased region" description="Polar residues" evidence="1">
    <location>
        <begin position="40"/>
        <end position="49"/>
    </location>
</feature>
<accession>E3MPD6</accession>
<evidence type="ECO:0000313" key="3">
    <source>
        <dbReference type="Proteomes" id="UP000008281"/>
    </source>
</evidence>
<reference evidence="2" key="1">
    <citation type="submission" date="2007-07" db="EMBL/GenBank/DDBJ databases">
        <title>PCAP assembly of the Caenorhabditis remanei genome.</title>
        <authorList>
            <consortium name="The Caenorhabditis remanei Sequencing Consortium"/>
            <person name="Wilson R.K."/>
        </authorList>
    </citation>
    <scope>NUCLEOTIDE SEQUENCE [LARGE SCALE GENOMIC DNA]</scope>
    <source>
        <strain evidence="2">PB4641</strain>
    </source>
</reference>
<protein>
    <submittedName>
        <fullName evidence="2">Uncharacterized protein</fullName>
    </submittedName>
</protein>
<dbReference type="HOGENOM" id="CLU_2943937_0_0_1"/>
<feature type="region of interest" description="Disordered" evidence="1">
    <location>
        <begin position="35"/>
        <end position="60"/>
    </location>
</feature>
<evidence type="ECO:0000256" key="1">
    <source>
        <dbReference type="SAM" id="MobiDB-lite"/>
    </source>
</evidence>
<gene>
    <name evidence="2" type="ORF">CRE_08369</name>
</gene>
<dbReference type="EMBL" id="DS268463">
    <property type="protein sequence ID" value="EFP06488.1"/>
    <property type="molecule type" value="Genomic_DNA"/>
</dbReference>
<organism evidence="3">
    <name type="scientific">Caenorhabditis remanei</name>
    <name type="common">Caenorhabditis vulgaris</name>
    <dbReference type="NCBI Taxonomy" id="31234"/>
    <lineage>
        <taxon>Eukaryota</taxon>
        <taxon>Metazoa</taxon>
        <taxon>Ecdysozoa</taxon>
        <taxon>Nematoda</taxon>
        <taxon>Chromadorea</taxon>
        <taxon>Rhabditida</taxon>
        <taxon>Rhabditina</taxon>
        <taxon>Rhabditomorpha</taxon>
        <taxon>Rhabditoidea</taxon>
        <taxon>Rhabditidae</taxon>
        <taxon>Peloderinae</taxon>
        <taxon>Caenorhabditis</taxon>
    </lineage>
</organism>
<proteinExistence type="predicted"/>
<dbReference type="AlphaFoldDB" id="E3MPD6"/>